<name>A0ABW5LLH1_9FLAO</name>
<dbReference type="Gene3D" id="2.60.120.200">
    <property type="match status" value="1"/>
</dbReference>
<dbReference type="GO" id="GO:0016829">
    <property type="term" value="F:lyase activity"/>
    <property type="evidence" value="ECO:0007669"/>
    <property type="project" value="UniProtKB-KW"/>
</dbReference>
<evidence type="ECO:0000256" key="2">
    <source>
        <dbReference type="SAM" id="SignalP"/>
    </source>
</evidence>
<evidence type="ECO:0000256" key="1">
    <source>
        <dbReference type="ARBA" id="ARBA00022729"/>
    </source>
</evidence>
<sequence>MKNHLLCSLLLLITVTTAKAQISGTVKNQSGNPIENALVCDANNVTNYTKTDENGIFDLTTGDNSTQLRIGALTYETIKSTSQRNIVLAPDPFLENDEYHISFDHIRVGDTYTEDELKKDFPTSNGIGFYDGQTVNGQKDDTQDRASIDYENSIDPGGVSLKVKYPKGLLKTNSSGIDTRIPLMNTFKDNYYESSDLYLSYWIKFSDDFDFSLCGGKLPSLGGSDPNTPNGERDRNRWKGRIMFRKGGAIQFYMELPGEQEPADDAANGDENELRFWGDRVVDGSNICSFEYENYLRAQGWHNIELHYVLESTPNGSDGLFEGWVDGVNYDFVGSDYFNYYRNPSENRENITINHILISTFLGGSNVDDYAPKDKDYYVWFDEFRVSEQRINEWDFYTNPLSVEEHNDIYNIKIFPNPSSGFYNLPKKTSWIVYDISGKEIINGNNKTVDLTGHPKGVYFLKMEISDVTVKLVLK</sequence>
<evidence type="ECO:0000259" key="4">
    <source>
        <dbReference type="Pfam" id="PF21294"/>
    </source>
</evidence>
<protein>
    <submittedName>
        <fullName evidence="5">Polysaccharide lyase</fullName>
    </submittedName>
</protein>
<keyword evidence="1 2" id="KW-0732">Signal</keyword>
<feature type="chain" id="PRO_5045930075" evidence="2">
    <location>
        <begin position="21"/>
        <end position="475"/>
    </location>
</feature>
<dbReference type="InterPro" id="IPR026444">
    <property type="entry name" value="Secre_tail"/>
</dbReference>
<dbReference type="PANTHER" id="PTHR40124">
    <property type="match status" value="1"/>
</dbReference>
<dbReference type="NCBIfam" id="TIGR04183">
    <property type="entry name" value="Por_Secre_tail"/>
    <property type="match status" value="1"/>
</dbReference>
<feature type="signal peptide" evidence="2">
    <location>
        <begin position="1"/>
        <end position="20"/>
    </location>
</feature>
<dbReference type="InterPro" id="IPR008969">
    <property type="entry name" value="CarboxyPept-like_regulatory"/>
</dbReference>
<dbReference type="InterPro" id="IPR048958">
    <property type="entry name" value="Polysacc_lyase_14"/>
</dbReference>
<organism evidence="5 6">
    <name type="scientific">Aquimarina rubra</name>
    <dbReference type="NCBI Taxonomy" id="1920033"/>
    <lineage>
        <taxon>Bacteria</taxon>
        <taxon>Pseudomonadati</taxon>
        <taxon>Bacteroidota</taxon>
        <taxon>Flavobacteriia</taxon>
        <taxon>Flavobacteriales</taxon>
        <taxon>Flavobacteriaceae</taxon>
        <taxon>Aquimarina</taxon>
    </lineage>
</organism>
<dbReference type="EMBL" id="JBHULE010000035">
    <property type="protein sequence ID" value="MFD2564986.1"/>
    <property type="molecule type" value="Genomic_DNA"/>
</dbReference>
<dbReference type="Pfam" id="PF18962">
    <property type="entry name" value="Por_Secre_tail"/>
    <property type="match status" value="1"/>
</dbReference>
<gene>
    <name evidence="5" type="ORF">ACFSR1_20075</name>
</gene>
<feature type="domain" description="Secretion system C-terminal sorting" evidence="3">
    <location>
        <begin position="414"/>
        <end position="471"/>
    </location>
</feature>
<comment type="caution">
    <text evidence="5">The sequence shown here is derived from an EMBL/GenBank/DDBJ whole genome shotgun (WGS) entry which is preliminary data.</text>
</comment>
<dbReference type="PANTHER" id="PTHR40124:SF1">
    <property type="entry name" value="DISAGGREGATASE RELATED REPEAT PROTEIN"/>
    <property type="match status" value="1"/>
</dbReference>
<dbReference type="Proteomes" id="UP001597319">
    <property type="component" value="Unassembled WGS sequence"/>
</dbReference>
<evidence type="ECO:0000313" key="5">
    <source>
        <dbReference type="EMBL" id="MFD2564986.1"/>
    </source>
</evidence>
<dbReference type="Pfam" id="PF21294">
    <property type="entry name" value="Polysacc_lyase_14"/>
    <property type="match status" value="1"/>
</dbReference>
<reference evidence="6" key="1">
    <citation type="journal article" date="2019" name="Int. J. Syst. Evol. Microbiol.">
        <title>The Global Catalogue of Microorganisms (GCM) 10K type strain sequencing project: providing services to taxonomists for standard genome sequencing and annotation.</title>
        <authorList>
            <consortium name="The Broad Institute Genomics Platform"/>
            <consortium name="The Broad Institute Genome Sequencing Center for Infectious Disease"/>
            <person name="Wu L."/>
            <person name="Ma J."/>
        </authorList>
    </citation>
    <scope>NUCLEOTIDE SEQUENCE [LARGE SCALE GENOMIC DNA]</scope>
    <source>
        <strain evidence="6">KCTC 52274</strain>
    </source>
</reference>
<feature type="domain" description="Polysaccharide lyase 14" evidence="4">
    <location>
        <begin position="158"/>
        <end position="384"/>
    </location>
</feature>
<keyword evidence="6" id="KW-1185">Reference proteome</keyword>
<accession>A0ABW5LLH1</accession>
<dbReference type="Gene3D" id="2.60.40.1120">
    <property type="entry name" value="Carboxypeptidase-like, regulatory domain"/>
    <property type="match status" value="1"/>
</dbReference>
<keyword evidence="5" id="KW-0456">Lyase</keyword>
<dbReference type="SUPFAM" id="SSF49464">
    <property type="entry name" value="Carboxypeptidase regulatory domain-like"/>
    <property type="match status" value="1"/>
</dbReference>
<dbReference type="RefSeq" id="WP_378294836.1">
    <property type="nucleotide sequence ID" value="NZ_JBHULE010000035.1"/>
</dbReference>
<evidence type="ECO:0000313" key="6">
    <source>
        <dbReference type="Proteomes" id="UP001597319"/>
    </source>
</evidence>
<proteinExistence type="predicted"/>
<evidence type="ECO:0000259" key="3">
    <source>
        <dbReference type="Pfam" id="PF18962"/>
    </source>
</evidence>